<proteinExistence type="predicted"/>
<name>A0A6J4VD68_9DEIN</name>
<reference evidence="1" key="1">
    <citation type="submission" date="2020-02" db="EMBL/GenBank/DDBJ databases">
        <authorList>
            <person name="Meier V. D."/>
        </authorList>
    </citation>
    <scope>NUCLEOTIDE SEQUENCE</scope>
    <source>
        <strain evidence="1">AVDCRST_MAG86</strain>
    </source>
</reference>
<dbReference type="AlphaFoldDB" id="A0A6J4VD68"/>
<gene>
    <name evidence="1" type="ORF">AVDCRST_MAG86-2170</name>
</gene>
<protein>
    <submittedName>
        <fullName evidence="1">Uncharacterized protein</fullName>
    </submittedName>
</protein>
<sequence length="132" mass="14431">MARPDFRKLSTALDTAKRAARSQDTAGLTDLLELTAGTGRFDVEGVPTDVTVYRPFYAAARWLRQNPKHIVEARGLVGAKYADLEAVVNDLIEMQAPEDARLDLTIPFGYEAVVVTLPELDADTPVFAGVVR</sequence>
<accession>A0A6J4VD68</accession>
<evidence type="ECO:0000313" key="1">
    <source>
        <dbReference type="EMBL" id="CAA9575889.1"/>
    </source>
</evidence>
<organism evidence="1">
    <name type="scientific">uncultured Truepera sp</name>
    <dbReference type="NCBI Taxonomy" id="543023"/>
    <lineage>
        <taxon>Bacteria</taxon>
        <taxon>Thermotogati</taxon>
        <taxon>Deinococcota</taxon>
        <taxon>Deinococci</taxon>
        <taxon>Trueperales</taxon>
        <taxon>Trueperaceae</taxon>
        <taxon>Truepera</taxon>
        <taxon>environmental samples</taxon>
    </lineage>
</organism>
<dbReference type="EMBL" id="CADCWP010000182">
    <property type="protein sequence ID" value="CAA9575889.1"/>
    <property type="molecule type" value="Genomic_DNA"/>
</dbReference>